<reference evidence="1 2" key="1">
    <citation type="submission" date="2017-05" db="EMBL/GenBank/DDBJ databases">
        <authorList>
            <person name="Varghese N."/>
            <person name="Submissions S."/>
        </authorList>
    </citation>
    <scope>NUCLEOTIDE SEQUENCE [LARGE SCALE GENOMIC DNA]</scope>
    <source>
        <strain evidence="1 2">DSM 21194</strain>
    </source>
</reference>
<keyword evidence="2" id="KW-1185">Reference proteome</keyword>
<organism evidence="1 2">
    <name type="scientific">Fodinibius sediminis</name>
    <dbReference type="NCBI Taxonomy" id="1214077"/>
    <lineage>
        <taxon>Bacteria</taxon>
        <taxon>Pseudomonadati</taxon>
        <taxon>Balneolota</taxon>
        <taxon>Balneolia</taxon>
        <taxon>Balneolales</taxon>
        <taxon>Balneolaceae</taxon>
        <taxon>Fodinibius</taxon>
    </lineage>
</organism>
<dbReference type="Proteomes" id="UP000317593">
    <property type="component" value="Unassembled WGS sequence"/>
</dbReference>
<name>A0A521ED36_9BACT</name>
<proteinExistence type="predicted"/>
<evidence type="ECO:0000313" key="2">
    <source>
        <dbReference type="Proteomes" id="UP000317593"/>
    </source>
</evidence>
<sequence>MSSTLRSAEIVPFLVVFGMAVALASCESPGSVGSGLSDSKAQVQVVRDTIEVVDTTGFNSFSGRYAYFSAGGFSDPLFGDLAATGLVKPSLPSPDDSLEENATMKMRIIFDSQNVYGDTLANQSFEIYRITEYWRDKAIKLKDNLTLDESQSLATFTVEQEDSLDVPLDPAWVSNYYRKYAESDDANADSVYANEVHGLALVPTGSNKIIPLDAQSTRFVIENPETDTFQVASSQWAYQLKRQNEPATAEGKAAVYNMLEQILHFQLDISDVDITGPSIAKAELVFHQDELMMEQSVSGSVRRARSRSAQLHFVSPEQTPDNLIAGTPVSTGIYSEEDQAFHFNVTAFMQNAFINGFPENRKFYLMLPADGAVRASLLTIDPDSINAPELVITYLNNSTD</sequence>
<evidence type="ECO:0000313" key="1">
    <source>
        <dbReference type="EMBL" id="SMO81834.1"/>
    </source>
</evidence>
<dbReference type="PROSITE" id="PS51257">
    <property type="entry name" value="PROKAR_LIPOPROTEIN"/>
    <property type="match status" value="1"/>
</dbReference>
<dbReference type="EMBL" id="FXTH01000015">
    <property type="protein sequence ID" value="SMO81834.1"/>
    <property type="molecule type" value="Genomic_DNA"/>
</dbReference>
<dbReference type="AlphaFoldDB" id="A0A521ED36"/>
<gene>
    <name evidence="1" type="ORF">SAMN06265218_11533</name>
</gene>
<accession>A0A521ED36</accession>
<protein>
    <submittedName>
        <fullName evidence="1">Uncharacterized protein</fullName>
    </submittedName>
</protein>